<sequence>MSLLLKTPTVPVFVDRGYLTQAESTLEIRCSDRFLRDATVCGEREGELYRLEGNGLLTSWSMRRSLKSASGEHLLDLRHYKSKLKQWIVEDPQGRELCIIKDSISTEKQNTAAEAQILSSEGLFSISMQSSDHTGITTVFQVEGIPFAEMSLVENNDISFLHRRGLDRTAWKLRLAAGVDVALVLALAFCRIEISHSWRR</sequence>
<protein>
    <submittedName>
        <fullName evidence="2">Uncharacterized protein</fullName>
    </submittedName>
</protein>
<dbReference type="OrthoDB" id="97518at2759"/>
<dbReference type="AlphaFoldDB" id="A0A9P4PXU4"/>
<dbReference type="Proteomes" id="UP000799441">
    <property type="component" value="Unassembled WGS sequence"/>
</dbReference>
<accession>A0A9P4PXU4</accession>
<comment type="similarity">
    <text evidence="1">Belongs to the LOR family.</text>
</comment>
<keyword evidence="3" id="KW-1185">Reference proteome</keyword>
<evidence type="ECO:0000256" key="1">
    <source>
        <dbReference type="ARBA" id="ARBA00005437"/>
    </source>
</evidence>
<evidence type="ECO:0000313" key="3">
    <source>
        <dbReference type="Proteomes" id="UP000799441"/>
    </source>
</evidence>
<proteinExistence type="inferred from homology"/>
<dbReference type="Pfam" id="PF04525">
    <property type="entry name" value="LOR"/>
    <property type="match status" value="1"/>
</dbReference>
<dbReference type="InterPro" id="IPR007612">
    <property type="entry name" value="LOR"/>
</dbReference>
<dbReference type="EMBL" id="MU003857">
    <property type="protein sequence ID" value="KAF2716927.1"/>
    <property type="molecule type" value="Genomic_DNA"/>
</dbReference>
<evidence type="ECO:0000313" key="2">
    <source>
        <dbReference type="EMBL" id="KAF2716927.1"/>
    </source>
</evidence>
<dbReference type="SUPFAM" id="SSF54518">
    <property type="entry name" value="Tubby C-terminal domain-like"/>
    <property type="match status" value="1"/>
</dbReference>
<dbReference type="InterPro" id="IPR038595">
    <property type="entry name" value="LOR_sf"/>
</dbReference>
<dbReference type="Gene3D" id="2.40.160.200">
    <property type="entry name" value="LURP1-related"/>
    <property type="match status" value="1"/>
</dbReference>
<gene>
    <name evidence="2" type="ORF">K431DRAFT_168672</name>
</gene>
<reference evidence="2" key="1">
    <citation type="journal article" date="2020" name="Stud. Mycol.">
        <title>101 Dothideomycetes genomes: a test case for predicting lifestyles and emergence of pathogens.</title>
        <authorList>
            <person name="Haridas S."/>
            <person name="Albert R."/>
            <person name="Binder M."/>
            <person name="Bloem J."/>
            <person name="Labutti K."/>
            <person name="Salamov A."/>
            <person name="Andreopoulos B."/>
            <person name="Baker S."/>
            <person name="Barry K."/>
            <person name="Bills G."/>
            <person name="Bluhm B."/>
            <person name="Cannon C."/>
            <person name="Castanera R."/>
            <person name="Culley D."/>
            <person name="Daum C."/>
            <person name="Ezra D."/>
            <person name="Gonzalez J."/>
            <person name="Henrissat B."/>
            <person name="Kuo A."/>
            <person name="Liang C."/>
            <person name="Lipzen A."/>
            <person name="Lutzoni F."/>
            <person name="Magnuson J."/>
            <person name="Mondo S."/>
            <person name="Nolan M."/>
            <person name="Ohm R."/>
            <person name="Pangilinan J."/>
            <person name="Park H.-J."/>
            <person name="Ramirez L."/>
            <person name="Alfaro M."/>
            <person name="Sun H."/>
            <person name="Tritt A."/>
            <person name="Yoshinaga Y."/>
            <person name="Zwiers L.-H."/>
            <person name="Turgeon B."/>
            <person name="Goodwin S."/>
            <person name="Spatafora J."/>
            <person name="Crous P."/>
            <person name="Grigoriev I."/>
        </authorList>
    </citation>
    <scope>NUCLEOTIDE SEQUENCE</scope>
    <source>
        <strain evidence="2">CBS 116435</strain>
    </source>
</reference>
<organism evidence="2 3">
    <name type="scientific">Polychaeton citri CBS 116435</name>
    <dbReference type="NCBI Taxonomy" id="1314669"/>
    <lineage>
        <taxon>Eukaryota</taxon>
        <taxon>Fungi</taxon>
        <taxon>Dikarya</taxon>
        <taxon>Ascomycota</taxon>
        <taxon>Pezizomycotina</taxon>
        <taxon>Dothideomycetes</taxon>
        <taxon>Dothideomycetidae</taxon>
        <taxon>Capnodiales</taxon>
        <taxon>Capnodiaceae</taxon>
        <taxon>Polychaeton</taxon>
    </lineage>
</organism>
<comment type="caution">
    <text evidence="2">The sequence shown here is derived from an EMBL/GenBank/DDBJ whole genome shotgun (WGS) entry which is preliminary data.</text>
</comment>
<name>A0A9P4PXU4_9PEZI</name>
<dbReference type="InterPro" id="IPR025659">
    <property type="entry name" value="Tubby-like_C"/>
</dbReference>